<dbReference type="Proteomes" id="UP001165740">
    <property type="component" value="Chromosome 5"/>
</dbReference>
<dbReference type="SMART" id="SM00034">
    <property type="entry name" value="CLECT"/>
    <property type="match status" value="1"/>
</dbReference>
<evidence type="ECO:0000259" key="3">
    <source>
        <dbReference type="PROSITE" id="PS50041"/>
    </source>
</evidence>
<keyword evidence="2" id="KW-0732">Signal</keyword>
<keyword evidence="4" id="KW-1185">Reference proteome</keyword>
<name>A0A9W3AAI0_BIOGL</name>
<evidence type="ECO:0000313" key="5">
    <source>
        <dbReference type="RefSeq" id="XP_055884265.1"/>
    </source>
</evidence>
<dbReference type="GeneID" id="106052402"/>
<keyword evidence="1" id="KW-1015">Disulfide bond</keyword>
<protein>
    <submittedName>
        <fullName evidence="5">C-type lectin domain family 4 member E-like isoform X1</fullName>
    </submittedName>
</protein>
<dbReference type="AlphaFoldDB" id="A0A9W3AAI0"/>
<dbReference type="Gene3D" id="3.10.100.10">
    <property type="entry name" value="Mannose-Binding Protein A, subunit A"/>
    <property type="match status" value="1"/>
</dbReference>
<gene>
    <name evidence="5" type="primary">LOC106052402</name>
</gene>
<reference evidence="5" key="1">
    <citation type="submission" date="2025-08" db="UniProtKB">
        <authorList>
            <consortium name="RefSeq"/>
        </authorList>
    </citation>
    <scope>IDENTIFICATION</scope>
</reference>
<organism evidence="4 5">
    <name type="scientific">Biomphalaria glabrata</name>
    <name type="common">Bloodfluke planorb</name>
    <name type="synonym">Freshwater snail</name>
    <dbReference type="NCBI Taxonomy" id="6526"/>
    <lineage>
        <taxon>Eukaryota</taxon>
        <taxon>Metazoa</taxon>
        <taxon>Spiralia</taxon>
        <taxon>Lophotrochozoa</taxon>
        <taxon>Mollusca</taxon>
        <taxon>Gastropoda</taxon>
        <taxon>Heterobranchia</taxon>
        <taxon>Euthyneura</taxon>
        <taxon>Panpulmonata</taxon>
        <taxon>Hygrophila</taxon>
        <taxon>Lymnaeoidea</taxon>
        <taxon>Planorbidae</taxon>
        <taxon>Biomphalaria</taxon>
    </lineage>
</organism>
<dbReference type="InterPro" id="IPR001304">
    <property type="entry name" value="C-type_lectin-like"/>
</dbReference>
<dbReference type="InterPro" id="IPR016187">
    <property type="entry name" value="CTDL_fold"/>
</dbReference>
<accession>A0A9W3AAI0</accession>
<dbReference type="InterPro" id="IPR018378">
    <property type="entry name" value="C-type_lectin_CS"/>
</dbReference>
<dbReference type="InterPro" id="IPR016186">
    <property type="entry name" value="C-type_lectin-like/link_sf"/>
</dbReference>
<dbReference type="PROSITE" id="PS50041">
    <property type="entry name" value="C_TYPE_LECTIN_2"/>
    <property type="match status" value="1"/>
</dbReference>
<feature type="domain" description="C-type lectin" evidence="3">
    <location>
        <begin position="51"/>
        <end position="160"/>
    </location>
</feature>
<dbReference type="RefSeq" id="XP_055884265.1">
    <property type="nucleotide sequence ID" value="XM_056028290.1"/>
</dbReference>
<dbReference type="PROSITE" id="PS00615">
    <property type="entry name" value="C_TYPE_LECTIN_1"/>
    <property type="match status" value="1"/>
</dbReference>
<evidence type="ECO:0000256" key="2">
    <source>
        <dbReference type="SAM" id="SignalP"/>
    </source>
</evidence>
<dbReference type="Pfam" id="PF00059">
    <property type="entry name" value="Lectin_C"/>
    <property type="match status" value="1"/>
</dbReference>
<feature type="signal peptide" evidence="2">
    <location>
        <begin position="1"/>
        <end position="19"/>
    </location>
</feature>
<sequence length="163" mass="18408">MFSSILVLILYATVIGGQAPPIDTFDPAHDQCGTGFFSDFKIEKEGDVVMCLRWSSWPNTFAGAKKYCLIRGTRLGVFNTWDKMKILQRQNNVTFVGLDDLQTEGKFIWHNGEQLENPRSSGFFNLNEPSNSLHVEDCVILQGSLLNDVPCTMSYLFVCEKEL</sequence>
<evidence type="ECO:0000313" key="4">
    <source>
        <dbReference type="Proteomes" id="UP001165740"/>
    </source>
</evidence>
<evidence type="ECO:0000256" key="1">
    <source>
        <dbReference type="ARBA" id="ARBA00023157"/>
    </source>
</evidence>
<feature type="chain" id="PRO_5040819348" evidence="2">
    <location>
        <begin position="20"/>
        <end position="163"/>
    </location>
</feature>
<dbReference type="SUPFAM" id="SSF56436">
    <property type="entry name" value="C-type lectin-like"/>
    <property type="match status" value="1"/>
</dbReference>
<proteinExistence type="predicted"/>